<evidence type="ECO:0000313" key="2">
    <source>
        <dbReference type="EMBL" id="KAH6834776.1"/>
    </source>
</evidence>
<proteinExistence type="predicted"/>
<dbReference type="AlphaFoldDB" id="A0AAD4PD08"/>
<evidence type="ECO:0000313" key="3">
    <source>
        <dbReference type="Proteomes" id="UP001190926"/>
    </source>
</evidence>
<sequence>MAAATMATWKGELQPPPTAAAAAAVPTRRRRRRRGPCGCECCTEFHYDYERKISRRTIPPSFHWGHITTASPSS</sequence>
<gene>
    <name evidence="2" type="ORF">C2S53_004013</name>
</gene>
<organism evidence="2 3">
    <name type="scientific">Perilla frutescens var. hirtella</name>
    <name type="common">Perilla citriodora</name>
    <name type="synonym">Perilla setoyensis</name>
    <dbReference type="NCBI Taxonomy" id="608512"/>
    <lineage>
        <taxon>Eukaryota</taxon>
        <taxon>Viridiplantae</taxon>
        <taxon>Streptophyta</taxon>
        <taxon>Embryophyta</taxon>
        <taxon>Tracheophyta</taxon>
        <taxon>Spermatophyta</taxon>
        <taxon>Magnoliopsida</taxon>
        <taxon>eudicotyledons</taxon>
        <taxon>Gunneridae</taxon>
        <taxon>Pentapetalae</taxon>
        <taxon>asterids</taxon>
        <taxon>lamiids</taxon>
        <taxon>Lamiales</taxon>
        <taxon>Lamiaceae</taxon>
        <taxon>Nepetoideae</taxon>
        <taxon>Elsholtzieae</taxon>
        <taxon>Perilla</taxon>
    </lineage>
</organism>
<feature type="region of interest" description="Disordered" evidence="1">
    <location>
        <begin position="1"/>
        <end position="27"/>
    </location>
</feature>
<keyword evidence="3" id="KW-1185">Reference proteome</keyword>
<protein>
    <submittedName>
        <fullName evidence="2">Uncharacterized protein</fullName>
    </submittedName>
</protein>
<comment type="caution">
    <text evidence="2">The sequence shown here is derived from an EMBL/GenBank/DDBJ whole genome shotgun (WGS) entry which is preliminary data.</text>
</comment>
<feature type="non-terminal residue" evidence="2">
    <location>
        <position position="74"/>
    </location>
</feature>
<accession>A0AAD4PD08</accession>
<dbReference type="EMBL" id="SDAM02000044">
    <property type="protein sequence ID" value="KAH6834776.1"/>
    <property type="molecule type" value="Genomic_DNA"/>
</dbReference>
<name>A0AAD4PD08_PERFH</name>
<evidence type="ECO:0000256" key="1">
    <source>
        <dbReference type="SAM" id="MobiDB-lite"/>
    </source>
</evidence>
<reference evidence="2 3" key="1">
    <citation type="journal article" date="2021" name="Nat. Commun.">
        <title>Incipient diploidization of the medicinal plant Perilla within 10,000 years.</title>
        <authorList>
            <person name="Zhang Y."/>
            <person name="Shen Q."/>
            <person name="Leng L."/>
            <person name="Zhang D."/>
            <person name="Chen S."/>
            <person name="Shi Y."/>
            <person name="Ning Z."/>
            <person name="Chen S."/>
        </authorList>
    </citation>
    <scope>NUCLEOTIDE SEQUENCE [LARGE SCALE GENOMIC DNA]</scope>
    <source>
        <strain evidence="3">cv. PC099</strain>
    </source>
</reference>
<dbReference type="Proteomes" id="UP001190926">
    <property type="component" value="Unassembled WGS sequence"/>
</dbReference>